<sequence length="132" mass="14607">MLILEDLSVLFEKKDDMTASKGDCGFGMDNVQGFPVNGCGTFTLKQTIKYFFGESTIETKVTVCCSCAVCFPMRFGDKEIRTDPQKGKILGIKVVGSSSISYKNYEISIAEGDYAADEFGNIKKLKYKVIIH</sequence>
<gene>
    <name evidence="1" type="ORF">GCM10011361_16350</name>
</gene>
<accession>A0ABQ1QWY9</accession>
<keyword evidence="2" id="KW-1185">Reference proteome</keyword>
<evidence type="ECO:0000313" key="1">
    <source>
        <dbReference type="EMBL" id="GGD50429.1"/>
    </source>
</evidence>
<dbReference type="EMBL" id="BMFH01000001">
    <property type="protein sequence ID" value="GGD50429.1"/>
    <property type="molecule type" value="Genomic_DNA"/>
</dbReference>
<evidence type="ECO:0000313" key="2">
    <source>
        <dbReference type="Proteomes" id="UP000625780"/>
    </source>
</evidence>
<reference evidence="2" key="1">
    <citation type="journal article" date="2019" name="Int. J. Syst. Evol. Microbiol.">
        <title>The Global Catalogue of Microorganisms (GCM) 10K type strain sequencing project: providing services to taxonomists for standard genome sequencing and annotation.</title>
        <authorList>
            <consortium name="The Broad Institute Genomics Platform"/>
            <consortium name="The Broad Institute Genome Sequencing Center for Infectious Disease"/>
            <person name="Wu L."/>
            <person name="Ma J."/>
        </authorList>
    </citation>
    <scope>NUCLEOTIDE SEQUENCE [LARGE SCALE GENOMIC DNA]</scope>
    <source>
        <strain evidence="2">CGMCC 1.12606</strain>
    </source>
</reference>
<evidence type="ECO:0008006" key="3">
    <source>
        <dbReference type="Google" id="ProtNLM"/>
    </source>
</evidence>
<dbReference type="Proteomes" id="UP000625780">
    <property type="component" value="Unassembled WGS sequence"/>
</dbReference>
<name>A0ABQ1QWY9_9FLAO</name>
<proteinExistence type="predicted"/>
<protein>
    <recommendedName>
        <fullName evidence="3">DUF1573 domain-containing protein</fullName>
    </recommendedName>
</protein>
<organism evidence="1 2">
    <name type="scientific">Muriicola marianensis</name>
    <dbReference type="NCBI Taxonomy" id="1324801"/>
    <lineage>
        <taxon>Bacteria</taxon>
        <taxon>Pseudomonadati</taxon>
        <taxon>Bacteroidota</taxon>
        <taxon>Flavobacteriia</taxon>
        <taxon>Flavobacteriales</taxon>
        <taxon>Flavobacteriaceae</taxon>
        <taxon>Muriicola</taxon>
    </lineage>
</organism>
<comment type="caution">
    <text evidence="1">The sequence shown here is derived from an EMBL/GenBank/DDBJ whole genome shotgun (WGS) entry which is preliminary data.</text>
</comment>